<keyword evidence="2" id="KW-0812">Transmembrane</keyword>
<evidence type="ECO:0000256" key="3">
    <source>
        <dbReference type="SAM" id="SignalP"/>
    </source>
</evidence>
<evidence type="ECO:0000259" key="4">
    <source>
        <dbReference type="Pfam" id="PF14368"/>
    </source>
</evidence>
<dbReference type="EMBL" id="CAJGYO010000012">
    <property type="protein sequence ID" value="CAD6263610.1"/>
    <property type="molecule type" value="Genomic_DNA"/>
</dbReference>
<dbReference type="SUPFAM" id="SSF47699">
    <property type="entry name" value="Bifunctional inhibitor/lipid-transfer protein/seed storage 2S albumin"/>
    <property type="match status" value="1"/>
</dbReference>
<feature type="domain" description="Bifunctional inhibitor/plant lipid transfer protein/seed storage helical" evidence="4">
    <location>
        <begin position="15"/>
        <end position="100"/>
    </location>
</feature>
<keyword evidence="2" id="KW-1133">Transmembrane helix</keyword>
<sequence>MERRLHHLALLLGLLSWAAAAATGAEAQPVCDPSIIATQIALFCMPDMPTAPCCEPIIASVDLGGGIPCLCRVAAQPQLVLARLNATHLLALYASCGGQHTGGAHLAAACQGPSPPAATVPVIAPPPPAAPRHKQPTRTNPLSAALLCAISALTFRVLCLIDPRVGLIRAVSVSVVMMFRRRGPTPPPQSEKPSPSPQQQPGAAAAAHGKAIPTSPAASFTQLAPAAAPTTPTPPHSGSDKGPIVVSAEFLFFVIAVIIIVLD</sequence>
<comment type="caution">
    <text evidence="5">The sequence shown here is derived from an EMBL/GenBank/DDBJ whole genome shotgun (WGS) entry which is preliminary data.</text>
</comment>
<dbReference type="Proteomes" id="UP000604825">
    <property type="component" value="Unassembled WGS sequence"/>
</dbReference>
<feature type="signal peptide" evidence="3">
    <location>
        <begin position="1"/>
        <end position="27"/>
    </location>
</feature>
<evidence type="ECO:0000313" key="6">
    <source>
        <dbReference type="Proteomes" id="UP000604825"/>
    </source>
</evidence>
<name>A0A811QZ65_9POAL</name>
<evidence type="ECO:0000256" key="1">
    <source>
        <dbReference type="SAM" id="MobiDB-lite"/>
    </source>
</evidence>
<dbReference type="AlphaFoldDB" id="A0A811QZ65"/>
<feature type="region of interest" description="Disordered" evidence="1">
    <location>
        <begin position="182"/>
        <end position="211"/>
    </location>
</feature>
<feature type="compositionally biased region" description="Pro residues" evidence="1">
    <location>
        <begin position="184"/>
        <end position="198"/>
    </location>
</feature>
<proteinExistence type="predicted"/>
<dbReference type="Pfam" id="PF14368">
    <property type="entry name" value="LTP_2"/>
    <property type="match status" value="1"/>
</dbReference>
<reference evidence="5" key="1">
    <citation type="submission" date="2020-10" db="EMBL/GenBank/DDBJ databases">
        <authorList>
            <person name="Han B."/>
            <person name="Lu T."/>
            <person name="Zhao Q."/>
            <person name="Huang X."/>
            <person name="Zhao Y."/>
        </authorList>
    </citation>
    <scope>NUCLEOTIDE SEQUENCE</scope>
</reference>
<keyword evidence="3" id="KW-0732">Signal</keyword>
<feature type="chain" id="PRO_5033006813" description="Bifunctional inhibitor/plant lipid transfer protein/seed storage helical domain-containing protein" evidence="3">
    <location>
        <begin position="28"/>
        <end position="263"/>
    </location>
</feature>
<organism evidence="5 6">
    <name type="scientific">Miscanthus lutarioriparius</name>
    <dbReference type="NCBI Taxonomy" id="422564"/>
    <lineage>
        <taxon>Eukaryota</taxon>
        <taxon>Viridiplantae</taxon>
        <taxon>Streptophyta</taxon>
        <taxon>Embryophyta</taxon>
        <taxon>Tracheophyta</taxon>
        <taxon>Spermatophyta</taxon>
        <taxon>Magnoliopsida</taxon>
        <taxon>Liliopsida</taxon>
        <taxon>Poales</taxon>
        <taxon>Poaceae</taxon>
        <taxon>PACMAD clade</taxon>
        <taxon>Panicoideae</taxon>
        <taxon>Andropogonodae</taxon>
        <taxon>Andropogoneae</taxon>
        <taxon>Saccharinae</taxon>
        <taxon>Miscanthus</taxon>
    </lineage>
</organism>
<accession>A0A811QZ65</accession>
<dbReference type="InterPro" id="IPR016140">
    <property type="entry name" value="Bifunc_inhib/LTP/seed_store"/>
</dbReference>
<evidence type="ECO:0000313" key="5">
    <source>
        <dbReference type="EMBL" id="CAD6263610.1"/>
    </source>
</evidence>
<dbReference type="InterPro" id="IPR036312">
    <property type="entry name" value="Bifun_inhib/LTP/seed_sf"/>
</dbReference>
<evidence type="ECO:0000256" key="2">
    <source>
        <dbReference type="SAM" id="Phobius"/>
    </source>
</evidence>
<dbReference type="OrthoDB" id="687619at2759"/>
<protein>
    <recommendedName>
        <fullName evidence="4">Bifunctional inhibitor/plant lipid transfer protein/seed storage helical domain-containing protein</fullName>
    </recommendedName>
</protein>
<keyword evidence="2" id="KW-0472">Membrane</keyword>
<feature type="transmembrane region" description="Helical" evidence="2">
    <location>
        <begin position="244"/>
        <end position="262"/>
    </location>
</feature>
<gene>
    <name evidence="5" type="ORF">NCGR_LOCUS46915</name>
</gene>
<keyword evidence="6" id="KW-1185">Reference proteome</keyword>